<sequence>MKFSNKEIDNLSRTYNHKIEFDGYDFWWYSYKKDKWELHCIKPFKNYSKAIEYIKFWLNKYVLMISNDNESIDKITNDVIDQVRIYDIVNSNMKTIDKIFEIYTIKPFLSQIELGEYLNISKMAISKQLKKVRKS</sequence>
<dbReference type="EMBL" id="AP025183">
    <property type="protein sequence ID" value="BDB52022.1"/>
    <property type="molecule type" value="Genomic_DNA"/>
</dbReference>
<reference evidence="1 2" key="1">
    <citation type="journal article" date="2022" name="Int. J. Syst. Evol. Microbiol.">
        <title>Flavobacterium ammonificans sp. nov. and Flavobacterium ammoniigenes sp. nov., ammonifying bacteria isolated from surface river water.</title>
        <authorList>
            <person name="Watanabe K."/>
            <person name="Kitamura T."/>
            <person name="Ogata Y."/>
            <person name="Shindo C."/>
            <person name="Suda W."/>
        </authorList>
    </citation>
    <scope>NUCLEOTIDE SEQUENCE [LARGE SCALE GENOMIC DNA]</scope>
    <source>
        <strain evidence="1 2">GENT11</strain>
    </source>
</reference>
<dbReference type="RefSeq" id="WP_229330576.1">
    <property type="nucleotide sequence ID" value="NZ_AP025183.1"/>
</dbReference>
<name>A0ABM7UXD3_9FLAO</name>
<evidence type="ECO:0000313" key="2">
    <source>
        <dbReference type="Proteomes" id="UP001319865"/>
    </source>
</evidence>
<proteinExistence type="predicted"/>
<gene>
    <name evidence="1" type="ORF">GENT11_03340</name>
</gene>
<organism evidence="1 2">
    <name type="scientific">Flavobacterium ammonificans</name>
    <dbReference type="NCBI Taxonomy" id="1751056"/>
    <lineage>
        <taxon>Bacteria</taxon>
        <taxon>Pseudomonadati</taxon>
        <taxon>Bacteroidota</taxon>
        <taxon>Flavobacteriia</taxon>
        <taxon>Flavobacteriales</taxon>
        <taxon>Flavobacteriaceae</taxon>
        <taxon>Flavobacterium</taxon>
    </lineage>
</organism>
<protein>
    <submittedName>
        <fullName evidence="1">Uncharacterized protein</fullName>
    </submittedName>
</protein>
<evidence type="ECO:0000313" key="1">
    <source>
        <dbReference type="EMBL" id="BDB52022.1"/>
    </source>
</evidence>
<keyword evidence="2" id="KW-1185">Reference proteome</keyword>
<reference evidence="1 2" key="2">
    <citation type="journal article" date="2022" name="Microorganisms">
        <title>Complete Genome Sequences of Two Flavobacterium ammonificans Strains and a Flavobacterium ammoniigenes Strain of Ammonifying Bacterioplankton Isolated from Surface River Water.</title>
        <authorList>
            <person name="Suda W."/>
            <person name="Ogata Y."/>
            <person name="Shindo C."/>
            <person name="Watanabe K."/>
        </authorList>
    </citation>
    <scope>NUCLEOTIDE SEQUENCE [LARGE SCALE GENOMIC DNA]</scope>
    <source>
        <strain evidence="1 2">GENT11</strain>
    </source>
</reference>
<dbReference type="Proteomes" id="UP001319865">
    <property type="component" value="Chromosome"/>
</dbReference>
<accession>A0ABM7UXD3</accession>